<sequence length="193" mass="18598">MSAKAQLVSPVATPLTPDGQILKFSTGLDCGGGGAAAGGGAGLSYAKASAPGGVSHRVLLSSEVTSTSTSCDTPSGVRTFAMPLYSLPDLLTNVTLVTLNPDRSGSESNFFCIDVCTSLEIASVGGGVDVVGGDGSTGAGAATVGVGAGVVACRGHKTTANVTAEATPATPTAKAAGTSQFRRFAGGGSSVVG</sequence>
<reference evidence="1 2" key="1">
    <citation type="submission" date="2017-07" db="EMBL/GenBank/DDBJ databases">
        <title>The new phylogeny of genus Mycobacterium.</title>
        <authorList>
            <person name="Tortoli E."/>
            <person name="Trovato A."/>
            <person name="Cirillo D.M."/>
        </authorList>
    </citation>
    <scope>NUCLEOTIDE SEQUENCE [LARGE SCALE GENOMIC DNA]</scope>
    <source>
        <strain evidence="1 2">ATCC 33027</strain>
    </source>
</reference>
<dbReference type="EMBL" id="NOZR01000003">
    <property type="protein sequence ID" value="OYN81695.1"/>
    <property type="molecule type" value="Genomic_DNA"/>
</dbReference>
<dbReference type="AlphaFoldDB" id="A0A255DWR2"/>
<comment type="caution">
    <text evidence="1">The sequence shown here is derived from an EMBL/GenBank/DDBJ whole genome shotgun (WGS) entry which is preliminary data.</text>
</comment>
<name>A0A255DWR2_9MYCO</name>
<organism evidence="1 2">
    <name type="scientific">Mycolicibacterium sphagni</name>
    <dbReference type="NCBI Taxonomy" id="1786"/>
    <lineage>
        <taxon>Bacteria</taxon>
        <taxon>Bacillati</taxon>
        <taxon>Actinomycetota</taxon>
        <taxon>Actinomycetes</taxon>
        <taxon>Mycobacteriales</taxon>
        <taxon>Mycobacteriaceae</taxon>
        <taxon>Mycolicibacterium</taxon>
    </lineage>
</organism>
<proteinExistence type="predicted"/>
<gene>
    <name evidence="1" type="ORF">CG716_04865</name>
</gene>
<keyword evidence="2" id="KW-1185">Reference proteome</keyword>
<evidence type="ECO:0000313" key="2">
    <source>
        <dbReference type="Proteomes" id="UP000216063"/>
    </source>
</evidence>
<dbReference type="Proteomes" id="UP000216063">
    <property type="component" value="Unassembled WGS sequence"/>
</dbReference>
<accession>A0A255DWR2</accession>
<evidence type="ECO:0000313" key="1">
    <source>
        <dbReference type="EMBL" id="OYN81695.1"/>
    </source>
</evidence>
<protein>
    <submittedName>
        <fullName evidence="1">Uncharacterized protein</fullName>
    </submittedName>
</protein>